<dbReference type="InterPro" id="IPR039523">
    <property type="entry name" value="RimK-rel_E_lig_ATP-grasp"/>
</dbReference>
<evidence type="ECO:0000259" key="2">
    <source>
        <dbReference type="Pfam" id="PF14397"/>
    </source>
</evidence>
<keyword evidence="1" id="KW-0472">Membrane</keyword>
<reference evidence="3" key="1">
    <citation type="submission" date="2021-01" db="EMBL/GenBank/DDBJ databases">
        <authorList>
            <person name="Corre E."/>
            <person name="Pelletier E."/>
            <person name="Niang G."/>
            <person name="Scheremetjew M."/>
            <person name="Finn R."/>
            <person name="Kale V."/>
            <person name="Holt S."/>
            <person name="Cochrane G."/>
            <person name="Meng A."/>
            <person name="Brown T."/>
            <person name="Cohen L."/>
        </authorList>
    </citation>
    <scope>NUCLEOTIDE SEQUENCE</scope>
    <source>
        <strain evidence="3">CCCM811</strain>
    </source>
</reference>
<proteinExistence type="predicted"/>
<dbReference type="EMBL" id="HBIV01024832">
    <property type="protein sequence ID" value="CAE0666199.1"/>
    <property type="molecule type" value="Transcribed_RNA"/>
</dbReference>
<name>A0A7S4DRN4_9EUKA</name>
<keyword evidence="1" id="KW-0812">Transmembrane</keyword>
<keyword evidence="1" id="KW-1133">Transmembrane helix</keyword>
<feature type="transmembrane region" description="Helical" evidence="1">
    <location>
        <begin position="141"/>
        <end position="162"/>
    </location>
</feature>
<evidence type="ECO:0000256" key="1">
    <source>
        <dbReference type="SAM" id="Phobius"/>
    </source>
</evidence>
<feature type="domain" description="Alpha-L-glutamate ligase-related protein ATP-grasp" evidence="2">
    <location>
        <begin position="370"/>
        <end position="431"/>
    </location>
</feature>
<evidence type="ECO:0000313" key="3">
    <source>
        <dbReference type="EMBL" id="CAE0666199.1"/>
    </source>
</evidence>
<organism evidence="3">
    <name type="scientific">Lotharella globosa</name>
    <dbReference type="NCBI Taxonomy" id="91324"/>
    <lineage>
        <taxon>Eukaryota</taxon>
        <taxon>Sar</taxon>
        <taxon>Rhizaria</taxon>
        <taxon>Cercozoa</taxon>
        <taxon>Chlorarachniophyceae</taxon>
        <taxon>Lotharella</taxon>
    </lineage>
</organism>
<sequence>MAAIVTHVMDPRPWAVAFLAVLLTMCMVCPLVMSSVPLVSGMYFLGIPPVSSMIRSLAVYYRALWYFGVTRGPYDGCPVLRGDNHVRARVHCASIGAVFALFDKPHYRHQTFQTDMILNLRNVAIPGTGIPLSFWSYSRTALILAFLVWYPCLCVVAALRGVGEGAWLSSRFTSLLLAPRDWFSLWRLNCRLAALHYVKTRDNGYLLEDKWKFLLEAKEHKIPVTPWLDTGMMVVKHRNEEGGLGFYRYKNVTQGGNWIIQPALHNAGDVASLLPGDAPLSTFRVLTASKLGLDSKMAGAGGDGGNDDEDGGSVRTLTTVWRAGRSGATTDHVSVLFDVNKSNGKVNRGTTNQHWYQLGPFKWLTSPWTQDIQYHDHPDTKKKIKGKVIKGMKAIVGIAEKAHRVLVPRVPLVGWDVAVTDKGILLLEGNFSCNFFMGTVDYDWYYDFCDAYFRELWGKRDKATTAPTMPAPAADNRDERK</sequence>
<gene>
    <name evidence="3" type="ORF">LGLO00237_LOCUS17808</name>
</gene>
<feature type="transmembrane region" description="Helical" evidence="1">
    <location>
        <begin position="14"/>
        <end position="45"/>
    </location>
</feature>
<protein>
    <recommendedName>
        <fullName evidence="2">Alpha-L-glutamate ligase-related protein ATP-grasp domain-containing protein</fullName>
    </recommendedName>
</protein>
<dbReference type="Pfam" id="PF14397">
    <property type="entry name" value="ATPgrasp_ST"/>
    <property type="match status" value="1"/>
</dbReference>
<accession>A0A7S4DRN4</accession>
<dbReference type="AlphaFoldDB" id="A0A7S4DRN4"/>